<reference evidence="2" key="1">
    <citation type="journal article" date="2019" name="bioRxiv">
        <title>The Genome of the Zebra Mussel, Dreissena polymorpha: A Resource for Invasive Species Research.</title>
        <authorList>
            <person name="McCartney M.A."/>
            <person name="Auch B."/>
            <person name="Kono T."/>
            <person name="Mallez S."/>
            <person name="Zhang Y."/>
            <person name="Obille A."/>
            <person name="Becker A."/>
            <person name="Abrahante J.E."/>
            <person name="Garbe J."/>
            <person name="Badalamenti J.P."/>
            <person name="Herman A."/>
            <person name="Mangelson H."/>
            <person name="Liachko I."/>
            <person name="Sullivan S."/>
            <person name="Sone E.D."/>
            <person name="Koren S."/>
            <person name="Silverstein K.A.T."/>
            <person name="Beckman K.B."/>
            <person name="Gohl D.M."/>
        </authorList>
    </citation>
    <scope>NUCLEOTIDE SEQUENCE</scope>
    <source>
        <strain evidence="2">Duluth1</strain>
        <tissue evidence="2">Whole animal</tissue>
    </source>
</reference>
<feature type="compositionally biased region" description="Polar residues" evidence="1">
    <location>
        <begin position="38"/>
        <end position="50"/>
    </location>
</feature>
<organism evidence="2 3">
    <name type="scientific">Dreissena polymorpha</name>
    <name type="common">Zebra mussel</name>
    <name type="synonym">Mytilus polymorpha</name>
    <dbReference type="NCBI Taxonomy" id="45954"/>
    <lineage>
        <taxon>Eukaryota</taxon>
        <taxon>Metazoa</taxon>
        <taxon>Spiralia</taxon>
        <taxon>Lophotrochozoa</taxon>
        <taxon>Mollusca</taxon>
        <taxon>Bivalvia</taxon>
        <taxon>Autobranchia</taxon>
        <taxon>Heteroconchia</taxon>
        <taxon>Euheterodonta</taxon>
        <taxon>Imparidentia</taxon>
        <taxon>Neoheterodontei</taxon>
        <taxon>Myida</taxon>
        <taxon>Dreissenoidea</taxon>
        <taxon>Dreissenidae</taxon>
        <taxon>Dreissena</taxon>
    </lineage>
</organism>
<accession>A0A9D4HDL1</accession>
<keyword evidence="3" id="KW-1185">Reference proteome</keyword>
<name>A0A9D4HDL1_DREPO</name>
<sequence length="59" mass="6114">MTFDLVTPISIGVIYCPMPMHITSIKPGLDTNGGPGTRGSQILARTTSSFKLGGPPGEP</sequence>
<feature type="region of interest" description="Disordered" evidence="1">
    <location>
        <begin position="27"/>
        <end position="59"/>
    </location>
</feature>
<dbReference type="Proteomes" id="UP000828390">
    <property type="component" value="Unassembled WGS sequence"/>
</dbReference>
<evidence type="ECO:0000313" key="3">
    <source>
        <dbReference type="Proteomes" id="UP000828390"/>
    </source>
</evidence>
<dbReference type="EMBL" id="JAIWYP010000004">
    <property type="protein sequence ID" value="KAH3829742.1"/>
    <property type="molecule type" value="Genomic_DNA"/>
</dbReference>
<protein>
    <submittedName>
        <fullName evidence="2">Uncharacterized protein</fullName>
    </submittedName>
</protein>
<dbReference type="AlphaFoldDB" id="A0A9D4HDL1"/>
<reference evidence="2" key="2">
    <citation type="submission" date="2020-11" db="EMBL/GenBank/DDBJ databases">
        <authorList>
            <person name="McCartney M.A."/>
            <person name="Auch B."/>
            <person name="Kono T."/>
            <person name="Mallez S."/>
            <person name="Becker A."/>
            <person name="Gohl D.M."/>
            <person name="Silverstein K.A.T."/>
            <person name="Koren S."/>
            <person name="Bechman K.B."/>
            <person name="Herman A."/>
            <person name="Abrahante J.E."/>
            <person name="Garbe J."/>
        </authorList>
    </citation>
    <scope>NUCLEOTIDE SEQUENCE</scope>
    <source>
        <strain evidence="2">Duluth1</strain>
        <tissue evidence="2">Whole animal</tissue>
    </source>
</reference>
<gene>
    <name evidence="2" type="ORF">DPMN_102970</name>
</gene>
<comment type="caution">
    <text evidence="2">The sequence shown here is derived from an EMBL/GenBank/DDBJ whole genome shotgun (WGS) entry which is preliminary data.</text>
</comment>
<evidence type="ECO:0000313" key="2">
    <source>
        <dbReference type="EMBL" id="KAH3829742.1"/>
    </source>
</evidence>
<evidence type="ECO:0000256" key="1">
    <source>
        <dbReference type="SAM" id="MobiDB-lite"/>
    </source>
</evidence>
<proteinExistence type="predicted"/>